<sequence>MILRRRILPAALSLLVGFGLAGCEGVDAETEVTETTSEQVDVATPDAVTPKAAFNWAEVSGRHTEGMVARHSPIRIKFNRDVVNADRVGTSEKNIIQISPKVAGAATFVSPTELVFVPENPLESGAQYTVDISPDDLKDIPANAKPYRFQFSVVPLKFEVTTNALLAAADTGRRMTLTGELLTSDKVMPDAVKQMLKASFQNKPLEVNWAFSDNGKQHQFTIENIVRETFASDVTLNWDGSPIGLKQQAKQEISVPVLNQFDVIDVAVIHNVGTNPYVQVGFSDPLDSSVNLQGLIQIKGQEYEEDKKFTVSAESNLIKIFPKENLSGSYTININPGVRSEGGKSLTNQLSREVEFDLQKPQVAFVGNGSIMPQDSRLEIPFKAVAVNAVEVTAFEIYPDNMGQFLQANSINENEETGRVGRYLWRKTLPLNAANYDQWNNYSIDVTDMMKEHNGSLIRLELEVKRQHSTYECGATAPINTNPVPLFNSEDDGRTLPSGWDGISEWSENNYNNYNWQERNDPCKDSYYVDHEDMVTAKNNFIASNIGLIAKQDGHGNLHVISTDLRDATPLTGAELTVLNFQGQQIATGTTDRDGFSNIKLDNIPFLLVAKKFSDTAYLKLNARTSLTVSHFDVGGKKLEKGLKGSIYGERGVWRPGDQMYLTFALFDKDNSLPDNHPVTMQLIDPRGRVAATKTSTKSVGDLYPFVFKTNEKDPTGNWIARAHLGGSRFSKNLSIETVRPNRLKVELDFGAETIYKADGTPKGTLSSQWLHGATAQDLKADISVRFSPKTTKFTRFSDYSFDDPVREFSAGESAVLEGRLDKNGKLQFAKDFAPKTLPPGMLNARFTSRVFENSGAFSISQQSIDYHPYENYIGIKLPKGDAERGMLLTDTKHTVELGSLNAKGEPVSLNKVKVSLYKIDWKWWWDKSSESLARYADSENAAKLKESIVNTKDGVGQWDFEIKYPSWGRYLVRACDLNGEHCSGKIVYVDWPGWAGRAQEEGSGAASRLNLFTDKQAYLVGDKAVVQLPAATEGRALLTVETGSEILSQRWIEFTEKRTKVELPITSAMAPNAYVHITLLQPHKGKKNERPLRLYGIVPIEVSDEATYLKPVIEAASEWKPETKQMIKVSEKNGKAMNYTLAVVDEGLLGLTNFSTPNLHREFYVKEALGVKTWDLYDSVVGAYSGSLERMLAIGGGKAELNPDANRKRRFPPVVKVLGPFTLKAGETRNHEVQLPPYIGAVRVMLVAANNGAFGRAEEEVFVRQPLILQASLPKVLGTEETFDVPVTLFVTDDQINDVTLEVSADDYFEVVGDASKTLTFEKTGEQLGFIRLKTKQYVGRAKLTFMASSGEHRSESEIYIDVRRPNTQTTRVVTQAVDPGKTWTHDFKPYGLRGTNSASLEISAVPPLNLDRHLQYLLRYPHGCLEQTTSAAFPQLYINRMMTLSDERNKAIDAHVSAAIEQMRKFQTVQGEFNYWPGADSHNAWASIYAGHFLVEAKKLGYRVPPTVLANWLNYQGSAAQRWEQSETNDSHTQAYRLYVLALAGKPQMGAMNRLRESQTLRVKARWMLASAYQTVGQAEAASSVIEGLQAVVEKDVKRDETFSSHLGDLGIQLENMVALDKRDGASLILEQIGELLGKDEFQSTQGIAWALMGASRYLGDDKQIFTANYTLGQFGSRKVDSAKPLFASNLSATQASPLAISNTSGVRLYASVISHGVPETGQEQSMSKGLTLTTNYEDNKKDSTLDWGNLPSGSKIAQGTDVKISVSVKNDHTDKAEYLALTVPVAAGWEILNDIEQSSTSTAYTHRDQRDDRIIYYFDLNKGEEKTFTLVANASYLGQFYVPAVSVEAMYDGHLQARERGKWVDVVKPEEIAAQPQTKTKTITAPKAILHDGSSDEQATKMYVIAGDKVTVLSEVKAADGTLWYFIRFAGTKVLEKWIKAETTE</sequence>
<comment type="similarity">
    <text evidence="1">Belongs to the protease inhibitor I39 (alpha-2-macroglobulin) family. Bacterial alpha-2-macroglobulin subfamily.</text>
</comment>
<feature type="chain" id="PRO_5016403277" description="Alpha-2-macroglobulin" evidence="3">
    <location>
        <begin position="22"/>
        <end position="1948"/>
    </location>
</feature>
<dbReference type="SUPFAM" id="SSF48239">
    <property type="entry name" value="Terpenoid cyclases/Protein prenyltransferases"/>
    <property type="match status" value="1"/>
</dbReference>
<dbReference type="SMART" id="SM01419">
    <property type="entry name" value="Thiol-ester_cl"/>
    <property type="match status" value="1"/>
</dbReference>
<name>A0A317CNY9_9GAMM</name>
<dbReference type="Pfam" id="PF07678">
    <property type="entry name" value="TED_complement"/>
    <property type="match status" value="1"/>
</dbReference>
<evidence type="ECO:0000259" key="5">
    <source>
        <dbReference type="SMART" id="SM01360"/>
    </source>
</evidence>
<dbReference type="Pfam" id="PF11974">
    <property type="entry name" value="bMG3"/>
    <property type="match status" value="1"/>
</dbReference>
<keyword evidence="2 3" id="KW-0732">Signal</keyword>
<dbReference type="InterPro" id="IPR047565">
    <property type="entry name" value="Alpha-macroglob_thiol-ester_cl"/>
</dbReference>
<evidence type="ECO:0000256" key="1">
    <source>
        <dbReference type="ARBA" id="ARBA00010556"/>
    </source>
</evidence>
<feature type="domain" description="Alpha-2-macroglobulin" evidence="5">
    <location>
        <begin position="1215"/>
        <end position="1304"/>
    </location>
</feature>
<comment type="caution">
    <text evidence="6">The sequence shown here is derived from an EMBL/GenBank/DDBJ whole genome shotgun (WGS) entry which is preliminary data.</text>
</comment>
<dbReference type="InterPro" id="IPR001599">
    <property type="entry name" value="Macroglobln_a2"/>
</dbReference>
<dbReference type="InterPro" id="IPR032812">
    <property type="entry name" value="SbsA_Ig"/>
</dbReference>
<dbReference type="InterPro" id="IPR041462">
    <property type="entry name" value="Bact_A2M_MG6"/>
</dbReference>
<evidence type="ECO:0000313" key="6">
    <source>
        <dbReference type="EMBL" id="PWQ99917.1"/>
    </source>
</evidence>
<dbReference type="SMART" id="SM01360">
    <property type="entry name" value="A2M"/>
    <property type="match status" value="1"/>
</dbReference>
<evidence type="ECO:0000256" key="2">
    <source>
        <dbReference type="ARBA" id="ARBA00022729"/>
    </source>
</evidence>
<dbReference type="Proteomes" id="UP000245539">
    <property type="component" value="Unassembled WGS sequence"/>
</dbReference>
<dbReference type="InterPro" id="IPR008930">
    <property type="entry name" value="Terpenoid_cyclase/PrenylTrfase"/>
</dbReference>
<dbReference type="InterPro" id="IPR041246">
    <property type="entry name" value="Bact_MG10"/>
</dbReference>
<dbReference type="OrthoDB" id="9767116at2"/>
<evidence type="ECO:0000313" key="7">
    <source>
        <dbReference type="Proteomes" id="UP000245539"/>
    </source>
</evidence>
<dbReference type="RefSeq" id="WP_109836461.1">
    <property type="nucleotide sequence ID" value="NZ_QGKM01000007.1"/>
</dbReference>
<dbReference type="PANTHER" id="PTHR40094:SF1">
    <property type="entry name" value="UBIQUITIN DOMAIN-CONTAINING PROTEIN"/>
    <property type="match status" value="1"/>
</dbReference>
<dbReference type="InterPro" id="IPR002890">
    <property type="entry name" value="MG2"/>
</dbReference>
<organism evidence="6 7">
    <name type="scientific">Leucothrix pacifica</name>
    <dbReference type="NCBI Taxonomy" id="1247513"/>
    <lineage>
        <taxon>Bacteria</taxon>
        <taxon>Pseudomonadati</taxon>
        <taxon>Pseudomonadota</taxon>
        <taxon>Gammaproteobacteria</taxon>
        <taxon>Thiotrichales</taxon>
        <taxon>Thiotrichaceae</taxon>
        <taxon>Leucothrix</taxon>
    </lineage>
</organism>
<dbReference type="InterPro" id="IPR051802">
    <property type="entry name" value="YfhM-like"/>
</dbReference>
<evidence type="ECO:0000256" key="3">
    <source>
        <dbReference type="SAM" id="SignalP"/>
    </source>
</evidence>
<evidence type="ECO:0008006" key="8">
    <source>
        <dbReference type="Google" id="ProtNLM"/>
    </source>
</evidence>
<keyword evidence="7" id="KW-1185">Reference proteome</keyword>
<dbReference type="InterPro" id="IPR011626">
    <property type="entry name" value="Alpha-macroglobulin_TED"/>
</dbReference>
<dbReference type="PROSITE" id="PS51257">
    <property type="entry name" value="PROKAR_LIPOPROTEIN"/>
    <property type="match status" value="1"/>
</dbReference>
<feature type="domain" description="Alpha-2-macroglobulin bait region" evidence="4">
    <location>
        <begin position="1010"/>
        <end position="1152"/>
    </location>
</feature>
<dbReference type="Pfam" id="PF01835">
    <property type="entry name" value="MG2"/>
    <property type="match status" value="1"/>
</dbReference>
<feature type="signal peptide" evidence="3">
    <location>
        <begin position="1"/>
        <end position="21"/>
    </location>
</feature>
<dbReference type="Gene3D" id="1.50.10.20">
    <property type="match status" value="1"/>
</dbReference>
<dbReference type="PANTHER" id="PTHR40094">
    <property type="entry name" value="ALPHA-2-MACROGLOBULIN HOMOLOG"/>
    <property type="match status" value="1"/>
</dbReference>
<proteinExistence type="inferred from homology"/>
<dbReference type="Pfam" id="PF17962">
    <property type="entry name" value="bMG6"/>
    <property type="match status" value="1"/>
</dbReference>
<dbReference type="Pfam" id="PF17973">
    <property type="entry name" value="bMG10"/>
    <property type="match status" value="1"/>
</dbReference>
<gene>
    <name evidence="6" type="ORF">DKW60_04420</name>
</gene>
<dbReference type="InterPro" id="IPR011625">
    <property type="entry name" value="A2M_N_BRD"/>
</dbReference>
<evidence type="ECO:0000259" key="4">
    <source>
        <dbReference type="SMART" id="SM01359"/>
    </source>
</evidence>
<dbReference type="EMBL" id="QGKM01000007">
    <property type="protein sequence ID" value="PWQ99917.1"/>
    <property type="molecule type" value="Genomic_DNA"/>
</dbReference>
<dbReference type="Gene3D" id="2.60.40.3710">
    <property type="match status" value="1"/>
</dbReference>
<dbReference type="SMART" id="SM01359">
    <property type="entry name" value="A2M_N_2"/>
    <property type="match status" value="1"/>
</dbReference>
<dbReference type="Pfam" id="PF13205">
    <property type="entry name" value="Big_5"/>
    <property type="match status" value="1"/>
</dbReference>
<dbReference type="Pfam" id="PF00207">
    <property type="entry name" value="A2M"/>
    <property type="match status" value="1"/>
</dbReference>
<dbReference type="GO" id="GO:0005615">
    <property type="term" value="C:extracellular space"/>
    <property type="evidence" value="ECO:0007669"/>
    <property type="project" value="InterPro"/>
</dbReference>
<dbReference type="Gene3D" id="2.60.40.1930">
    <property type="match status" value="1"/>
</dbReference>
<dbReference type="GO" id="GO:0004866">
    <property type="term" value="F:endopeptidase inhibitor activity"/>
    <property type="evidence" value="ECO:0007669"/>
    <property type="project" value="InterPro"/>
</dbReference>
<dbReference type="Pfam" id="PF17972">
    <property type="entry name" value="bMG5"/>
    <property type="match status" value="1"/>
</dbReference>
<dbReference type="Pfam" id="PF07703">
    <property type="entry name" value="A2M_BRD"/>
    <property type="match status" value="1"/>
</dbReference>
<dbReference type="CDD" id="cd02891">
    <property type="entry name" value="A2M_like"/>
    <property type="match status" value="1"/>
</dbReference>
<dbReference type="InterPro" id="IPR041203">
    <property type="entry name" value="Bact_A2M_MG5"/>
</dbReference>
<protein>
    <recommendedName>
        <fullName evidence="8">Alpha-2-macroglobulin</fullName>
    </recommendedName>
</protein>
<accession>A0A317CNY9</accession>
<reference evidence="6 7" key="1">
    <citation type="submission" date="2018-05" db="EMBL/GenBank/DDBJ databases">
        <title>Leucothrix arctica sp. nov., isolated from Arctic seawater.</title>
        <authorList>
            <person name="Choi A."/>
            <person name="Baek K."/>
        </authorList>
    </citation>
    <scope>NUCLEOTIDE SEQUENCE [LARGE SCALE GENOMIC DNA]</scope>
    <source>
        <strain evidence="6 7">JCM 18388</strain>
    </source>
</reference>
<dbReference type="InterPro" id="IPR021868">
    <property type="entry name" value="Alpha_2_Macroglob_MG3"/>
</dbReference>